<dbReference type="CDD" id="cd00383">
    <property type="entry name" value="trans_reg_C"/>
    <property type="match status" value="1"/>
</dbReference>
<dbReference type="InterPro" id="IPR039420">
    <property type="entry name" value="WalR-like"/>
</dbReference>
<dbReference type="SMART" id="SM00448">
    <property type="entry name" value="REC"/>
    <property type="match status" value="1"/>
</dbReference>
<keyword evidence="3" id="KW-0804">Transcription</keyword>
<evidence type="ECO:0000256" key="2">
    <source>
        <dbReference type="ARBA" id="ARBA00023125"/>
    </source>
</evidence>
<sequence length="217" mass="25356">MWINIIEDEKNLNAILKTYLEKEGYSVRSFLNGNDAIEAIGLETDLWVIDIMLPDINGFTIFNKIKEATPHAYTIFISARNQDIDRVVGLEMGCDDYISKPFMTRELIIRVNKLLKASVKDKSVLKAGKYEICMDRHKVFCDKKEIEFSAKEYDLLIYFLQNANIALSREQILERVWDGAYQGSQRVVDDTIRRIRKKMPELKIETVYGYGYTYERK</sequence>
<dbReference type="CDD" id="cd17574">
    <property type="entry name" value="REC_OmpR"/>
    <property type="match status" value="1"/>
</dbReference>
<dbReference type="RefSeq" id="WP_218282119.1">
    <property type="nucleotide sequence ID" value="NZ_CP078093.1"/>
</dbReference>
<dbReference type="PANTHER" id="PTHR48111:SF24">
    <property type="entry name" value="TRANSCRIPTIONAL REGULATORY PROTEIN CSSR"/>
    <property type="match status" value="1"/>
</dbReference>
<accession>A0ABX8RBX8</accession>
<evidence type="ECO:0000256" key="1">
    <source>
        <dbReference type="ARBA" id="ARBA00023015"/>
    </source>
</evidence>
<dbReference type="Proteomes" id="UP000886818">
    <property type="component" value="Chromosome"/>
</dbReference>
<organism evidence="8 9">
    <name type="scientific">Crassaminicella indica</name>
    <dbReference type="NCBI Taxonomy" id="2855394"/>
    <lineage>
        <taxon>Bacteria</taxon>
        <taxon>Bacillati</taxon>
        <taxon>Bacillota</taxon>
        <taxon>Clostridia</taxon>
        <taxon>Eubacteriales</taxon>
        <taxon>Clostridiaceae</taxon>
        <taxon>Crassaminicella</taxon>
    </lineage>
</organism>
<reference evidence="8" key="1">
    <citation type="submission" date="2021-07" db="EMBL/GenBank/DDBJ databases">
        <title>Complete genome sequence of Crassaminicella sp. 143-21, isolated from a deep-sea hydrothermal vent.</title>
        <authorList>
            <person name="Li X."/>
        </authorList>
    </citation>
    <scope>NUCLEOTIDE SEQUENCE</scope>
    <source>
        <strain evidence="8">143-21</strain>
    </source>
</reference>
<dbReference type="PROSITE" id="PS50110">
    <property type="entry name" value="RESPONSE_REGULATORY"/>
    <property type="match status" value="1"/>
</dbReference>
<feature type="domain" description="OmpR/PhoB-type" evidence="7">
    <location>
        <begin position="122"/>
        <end position="216"/>
    </location>
</feature>
<keyword evidence="2 5" id="KW-0238">DNA-binding</keyword>
<feature type="DNA-binding region" description="OmpR/PhoB-type" evidence="5">
    <location>
        <begin position="122"/>
        <end position="216"/>
    </location>
</feature>
<evidence type="ECO:0000256" key="4">
    <source>
        <dbReference type="PROSITE-ProRule" id="PRU00169"/>
    </source>
</evidence>
<keyword evidence="4" id="KW-0597">Phosphoprotein</keyword>
<dbReference type="SMART" id="SM00862">
    <property type="entry name" value="Trans_reg_C"/>
    <property type="match status" value="1"/>
</dbReference>
<proteinExistence type="predicted"/>
<keyword evidence="1" id="KW-0805">Transcription regulation</keyword>
<gene>
    <name evidence="8" type="ORF">KVH43_08475</name>
</gene>
<dbReference type="PROSITE" id="PS51755">
    <property type="entry name" value="OMPR_PHOB"/>
    <property type="match status" value="1"/>
</dbReference>
<evidence type="ECO:0000313" key="9">
    <source>
        <dbReference type="Proteomes" id="UP000886818"/>
    </source>
</evidence>
<name>A0ABX8RBX8_9CLOT</name>
<protein>
    <submittedName>
        <fullName evidence="8">Response regulator transcription factor</fullName>
    </submittedName>
</protein>
<keyword evidence="9" id="KW-1185">Reference proteome</keyword>
<dbReference type="InterPro" id="IPR001867">
    <property type="entry name" value="OmpR/PhoB-type_DNA-bd"/>
</dbReference>
<dbReference type="Pfam" id="PF00486">
    <property type="entry name" value="Trans_reg_C"/>
    <property type="match status" value="1"/>
</dbReference>
<dbReference type="PANTHER" id="PTHR48111">
    <property type="entry name" value="REGULATOR OF RPOS"/>
    <property type="match status" value="1"/>
</dbReference>
<evidence type="ECO:0000259" key="7">
    <source>
        <dbReference type="PROSITE" id="PS51755"/>
    </source>
</evidence>
<evidence type="ECO:0000259" key="6">
    <source>
        <dbReference type="PROSITE" id="PS50110"/>
    </source>
</evidence>
<evidence type="ECO:0000256" key="5">
    <source>
        <dbReference type="PROSITE-ProRule" id="PRU01091"/>
    </source>
</evidence>
<evidence type="ECO:0000256" key="3">
    <source>
        <dbReference type="ARBA" id="ARBA00023163"/>
    </source>
</evidence>
<feature type="domain" description="Response regulatory" evidence="6">
    <location>
        <begin position="2"/>
        <end position="115"/>
    </location>
</feature>
<dbReference type="EMBL" id="CP078093">
    <property type="protein sequence ID" value="QXM05420.1"/>
    <property type="molecule type" value="Genomic_DNA"/>
</dbReference>
<evidence type="ECO:0000313" key="8">
    <source>
        <dbReference type="EMBL" id="QXM05420.1"/>
    </source>
</evidence>
<dbReference type="InterPro" id="IPR001789">
    <property type="entry name" value="Sig_transdc_resp-reg_receiver"/>
</dbReference>
<feature type="modified residue" description="4-aspartylphosphate" evidence="4">
    <location>
        <position position="50"/>
    </location>
</feature>
<dbReference type="Pfam" id="PF00072">
    <property type="entry name" value="Response_reg"/>
    <property type="match status" value="1"/>
</dbReference>